<proteinExistence type="predicted"/>
<sequence length="89" mass="10114">MSKRNQHIDNDAAHLVSRGPAFIWSWPVVFIGQFLVALTMAEVASHFPIAGSIYQWSKHLVSSTYAWFAGCICSARIYKGRPRIDYIKQ</sequence>
<reference evidence="6 7" key="1">
    <citation type="submission" date="2020-04" db="EMBL/GenBank/DDBJ databases">
        <authorList>
            <person name="Hitch T.C.A."/>
            <person name="Wylensek D."/>
            <person name="Clavel T."/>
        </authorList>
    </citation>
    <scope>NUCLEOTIDE SEQUENCE [LARGE SCALE GENOMIC DNA]</scope>
    <source>
        <strain evidence="6 7">WB01_D5_05</strain>
    </source>
</reference>
<dbReference type="Gene3D" id="1.20.1740.10">
    <property type="entry name" value="Amino acid/polyamine transporter I"/>
    <property type="match status" value="1"/>
</dbReference>
<comment type="subcellular location">
    <subcellularLocation>
        <location evidence="1">Membrane</location>
        <topology evidence="1">Multi-pass membrane protein</topology>
    </subcellularLocation>
</comment>
<evidence type="ECO:0000256" key="4">
    <source>
        <dbReference type="ARBA" id="ARBA00023136"/>
    </source>
</evidence>
<feature type="transmembrane region" description="Helical" evidence="5">
    <location>
        <begin position="21"/>
        <end position="40"/>
    </location>
</feature>
<dbReference type="RefSeq" id="WP_168975172.1">
    <property type="nucleotide sequence ID" value="NZ_JABAGO010000016.1"/>
</dbReference>
<evidence type="ECO:0000256" key="2">
    <source>
        <dbReference type="ARBA" id="ARBA00022692"/>
    </source>
</evidence>
<dbReference type="Pfam" id="PF13520">
    <property type="entry name" value="AA_permease_2"/>
    <property type="match status" value="1"/>
</dbReference>
<protein>
    <submittedName>
        <fullName evidence="6">Amino acid permease</fullName>
    </submittedName>
</protein>
<dbReference type="InterPro" id="IPR002293">
    <property type="entry name" value="AA/rel_permease1"/>
</dbReference>
<gene>
    <name evidence="6" type="ORF">HF838_10055</name>
</gene>
<evidence type="ECO:0000313" key="6">
    <source>
        <dbReference type="EMBL" id="NME98602.1"/>
    </source>
</evidence>
<evidence type="ECO:0000256" key="5">
    <source>
        <dbReference type="SAM" id="Phobius"/>
    </source>
</evidence>
<dbReference type="GO" id="GO:0016020">
    <property type="term" value="C:membrane"/>
    <property type="evidence" value="ECO:0007669"/>
    <property type="project" value="UniProtKB-SubCell"/>
</dbReference>
<feature type="transmembrane region" description="Helical" evidence="5">
    <location>
        <begin position="60"/>
        <end position="78"/>
    </location>
</feature>
<accession>A0A848CYN1</accession>
<evidence type="ECO:0000313" key="7">
    <source>
        <dbReference type="Proteomes" id="UP000561326"/>
    </source>
</evidence>
<dbReference type="EMBL" id="JABAGO010000016">
    <property type="protein sequence ID" value="NME98602.1"/>
    <property type="molecule type" value="Genomic_DNA"/>
</dbReference>
<dbReference type="GO" id="GO:0022857">
    <property type="term" value="F:transmembrane transporter activity"/>
    <property type="evidence" value="ECO:0007669"/>
    <property type="project" value="InterPro"/>
</dbReference>
<name>A0A848CYN1_ANEAE</name>
<comment type="caution">
    <text evidence="6">The sequence shown here is derived from an EMBL/GenBank/DDBJ whole genome shotgun (WGS) entry which is preliminary data.</text>
</comment>
<keyword evidence="3 5" id="KW-1133">Transmembrane helix</keyword>
<evidence type="ECO:0000256" key="3">
    <source>
        <dbReference type="ARBA" id="ARBA00022989"/>
    </source>
</evidence>
<evidence type="ECO:0000256" key="1">
    <source>
        <dbReference type="ARBA" id="ARBA00004141"/>
    </source>
</evidence>
<keyword evidence="2 5" id="KW-0812">Transmembrane</keyword>
<keyword evidence="4 5" id="KW-0472">Membrane</keyword>
<dbReference type="AlphaFoldDB" id="A0A848CYN1"/>
<dbReference type="Proteomes" id="UP000561326">
    <property type="component" value="Unassembled WGS sequence"/>
</dbReference>
<organism evidence="6 7">
    <name type="scientific">Aneurinibacillus aneurinilyticus</name>
    <name type="common">Bacillus aneurinolyticus</name>
    <dbReference type="NCBI Taxonomy" id="1391"/>
    <lineage>
        <taxon>Bacteria</taxon>
        <taxon>Bacillati</taxon>
        <taxon>Bacillota</taxon>
        <taxon>Bacilli</taxon>
        <taxon>Bacillales</taxon>
        <taxon>Paenibacillaceae</taxon>
        <taxon>Aneurinibacillus group</taxon>
        <taxon>Aneurinibacillus</taxon>
    </lineage>
</organism>